<feature type="transmembrane region" description="Helical" evidence="12">
    <location>
        <begin position="108"/>
        <end position="129"/>
    </location>
</feature>
<dbReference type="EMBL" id="CP011340">
    <property type="protein sequence ID" value="ALC25004.1"/>
    <property type="molecule type" value="Genomic_DNA"/>
</dbReference>
<feature type="domain" description="Potassium channel" evidence="13">
    <location>
        <begin position="146"/>
        <end position="227"/>
    </location>
</feature>
<evidence type="ECO:0000256" key="5">
    <source>
        <dbReference type="ARBA" id="ARBA00022826"/>
    </source>
</evidence>
<evidence type="ECO:0000259" key="13">
    <source>
        <dbReference type="Pfam" id="PF07885"/>
    </source>
</evidence>
<gene>
    <name evidence="14" type="ORF">SPRI_6698</name>
</gene>
<evidence type="ECO:0000256" key="7">
    <source>
        <dbReference type="ARBA" id="ARBA00022989"/>
    </source>
</evidence>
<evidence type="ECO:0000256" key="2">
    <source>
        <dbReference type="ARBA" id="ARBA00022448"/>
    </source>
</evidence>
<keyword evidence="4 12" id="KW-0812">Transmembrane</keyword>
<accession>A0A0M4DC00</accession>
<dbReference type="Proteomes" id="UP000060513">
    <property type="component" value="Chromosome"/>
</dbReference>
<keyword evidence="8" id="KW-0406">Ion transport</keyword>
<evidence type="ECO:0000256" key="3">
    <source>
        <dbReference type="ARBA" id="ARBA00022538"/>
    </source>
</evidence>
<keyword evidence="3" id="KW-0633">Potassium transport</keyword>
<feature type="region of interest" description="Disordered" evidence="11">
    <location>
        <begin position="232"/>
        <end position="255"/>
    </location>
</feature>
<evidence type="ECO:0000256" key="4">
    <source>
        <dbReference type="ARBA" id="ARBA00022692"/>
    </source>
</evidence>
<keyword evidence="7 12" id="KW-1133">Transmembrane helix</keyword>
<dbReference type="STRING" id="38300.SPRI_6698"/>
<dbReference type="PANTHER" id="PTHR10027">
    <property type="entry name" value="CALCIUM-ACTIVATED POTASSIUM CHANNEL ALPHA CHAIN"/>
    <property type="match status" value="1"/>
</dbReference>
<keyword evidence="10" id="KW-0407">Ion channel</keyword>
<evidence type="ECO:0000313" key="14">
    <source>
        <dbReference type="EMBL" id="ALC25004.1"/>
    </source>
</evidence>
<reference evidence="14 15" key="1">
    <citation type="submission" date="2015-08" db="EMBL/GenBank/DDBJ databases">
        <title>Genome sequence of the pristinamycin over-producing bacterium Streptomyces pristinaespiralis HCCB10218.</title>
        <authorList>
            <person name="Tian J."/>
            <person name="Yang J."/>
            <person name="Li L."/>
            <person name="Ruan L."/>
            <person name="Wei W."/>
            <person name="Zheng G."/>
            <person name="Wei Z."/>
            <person name="Yang S."/>
            <person name="Ge M."/>
            <person name="Jiang W."/>
            <person name="Lu Y."/>
        </authorList>
    </citation>
    <scope>NUCLEOTIDE SEQUENCE [LARGE SCALE GENOMIC DNA]</scope>
    <source>
        <strain evidence="14 15">HCCB 10218</strain>
    </source>
</reference>
<name>A0A0M4DC00_STRPR</name>
<feature type="transmembrane region" description="Helical" evidence="12">
    <location>
        <begin position="205"/>
        <end position="226"/>
    </location>
</feature>
<dbReference type="KEGG" id="spri:SPRI_6698"/>
<comment type="subcellular location">
    <subcellularLocation>
        <location evidence="1">Membrane</location>
        <topology evidence="1">Multi-pass membrane protein</topology>
    </subcellularLocation>
</comment>
<evidence type="ECO:0000256" key="11">
    <source>
        <dbReference type="SAM" id="MobiDB-lite"/>
    </source>
</evidence>
<evidence type="ECO:0000256" key="10">
    <source>
        <dbReference type="ARBA" id="ARBA00023303"/>
    </source>
</evidence>
<dbReference type="InterPro" id="IPR047871">
    <property type="entry name" value="K_chnl_Slo-like"/>
</dbReference>
<sequence length="255" mass="27002">MAGDPSGVTGAVGWEPEAFVGRAAKRRTPTRSGPRPERNESHVMSDPEAARTDHIRPVSVTGRRGRRLRPDRRAAVAALARAVFIVAALLTAYFLLPLKERGTAGGAALFACGLLALLLVFAGEVRMIVRSPYPRLKAVEALAATLVLFLVLFAGGYYLLDDSSPGSFSEPLTRTDALYFALTTFSTVGFGDINARSQAGRVMTMLQMAGGLLLVGVAARVLASAVQAGLLRQRREPPGEPDAGADTTTEREAGP</sequence>
<evidence type="ECO:0000256" key="9">
    <source>
        <dbReference type="ARBA" id="ARBA00023136"/>
    </source>
</evidence>
<dbReference type="AlphaFoldDB" id="A0A0M4DC00"/>
<dbReference type="PANTHER" id="PTHR10027:SF10">
    <property type="entry name" value="SLOWPOKE 2, ISOFORM D"/>
    <property type="match status" value="1"/>
</dbReference>
<evidence type="ECO:0000256" key="8">
    <source>
        <dbReference type="ARBA" id="ARBA00023065"/>
    </source>
</evidence>
<dbReference type="PATRIC" id="fig|38300.4.peg.7004"/>
<keyword evidence="5" id="KW-0631">Potassium channel</keyword>
<feature type="transmembrane region" description="Helical" evidence="12">
    <location>
        <begin position="74"/>
        <end position="96"/>
    </location>
</feature>
<keyword evidence="2" id="KW-0813">Transport</keyword>
<feature type="compositionally biased region" description="Basic and acidic residues" evidence="11">
    <location>
        <begin position="34"/>
        <end position="50"/>
    </location>
</feature>
<dbReference type="Pfam" id="PF07885">
    <property type="entry name" value="Ion_trans_2"/>
    <property type="match status" value="1"/>
</dbReference>
<keyword evidence="6" id="KW-0630">Potassium</keyword>
<keyword evidence="9 12" id="KW-0472">Membrane</keyword>
<protein>
    <submittedName>
        <fullName evidence="14">Metal transporter</fullName>
    </submittedName>
</protein>
<dbReference type="GO" id="GO:0005267">
    <property type="term" value="F:potassium channel activity"/>
    <property type="evidence" value="ECO:0007669"/>
    <property type="project" value="UniProtKB-KW"/>
</dbReference>
<organism evidence="14">
    <name type="scientific">Streptomyces pristinaespiralis</name>
    <dbReference type="NCBI Taxonomy" id="38300"/>
    <lineage>
        <taxon>Bacteria</taxon>
        <taxon>Bacillati</taxon>
        <taxon>Actinomycetota</taxon>
        <taxon>Actinomycetes</taxon>
        <taxon>Kitasatosporales</taxon>
        <taxon>Streptomycetaceae</taxon>
        <taxon>Streptomyces</taxon>
    </lineage>
</organism>
<dbReference type="GO" id="GO:0016020">
    <property type="term" value="C:membrane"/>
    <property type="evidence" value="ECO:0007669"/>
    <property type="project" value="UniProtKB-SubCell"/>
</dbReference>
<evidence type="ECO:0000256" key="1">
    <source>
        <dbReference type="ARBA" id="ARBA00004141"/>
    </source>
</evidence>
<dbReference type="SUPFAM" id="SSF81324">
    <property type="entry name" value="Voltage-gated potassium channels"/>
    <property type="match status" value="1"/>
</dbReference>
<dbReference type="InterPro" id="IPR013099">
    <property type="entry name" value="K_chnl_dom"/>
</dbReference>
<dbReference type="Gene3D" id="1.10.287.70">
    <property type="match status" value="1"/>
</dbReference>
<evidence type="ECO:0000256" key="12">
    <source>
        <dbReference type="SAM" id="Phobius"/>
    </source>
</evidence>
<proteinExistence type="predicted"/>
<feature type="region of interest" description="Disordered" evidence="11">
    <location>
        <begin position="1"/>
        <end position="50"/>
    </location>
</feature>
<feature type="transmembrane region" description="Helical" evidence="12">
    <location>
        <begin position="141"/>
        <end position="160"/>
    </location>
</feature>
<evidence type="ECO:0000256" key="6">
    <source>
        <dbReference type="ARBA" id="ARBA00022958"/>
    </source>
</evidence>
<evidence type="ECO:0000313" key="15">
    <source>
        <dbReference type="Proteomes" id="UP000060513"/>
    </source>
</evidence>